<sequence length="761" mass="83897">MRDKTMCLRIFFRCRIYRFMSAFGVMCLTWVSLFAQEIGAFRTVSTGNFNNLSIWEIFDGSTWAAASFLPNQNHDIYIDQSLTLTLTQNEAVKSLFINAQAGAGQKLNLNGFNLDVYGTLQAFSGAAPGTPRGAFSSGDWIGNSNTSTITFRGTSRTITLEGAWSAQSTNSRYSVIFDPGPGQTLTIETAIKAMSFTIRSGTLFQSLNTSVNPNRCSSLSFNTNPTVAVGPFGELIIEPGAQLISECNDGILFRSGSISALQFILQNGAELILEGENPEIEAANFQLNGTIIHRGGSSTKTFLTSTYPDAAIPNAIRNLELQGSEDLILPSDLFVLGGLRQSGTGEIIAANSHLYFVGNGDQQIENFSLTTQDMSLNKLAGDLIVESDLNVTETLFLQNGSLDLNGNTLTVNSSGIGGINYSGGTWKNANSFIYSNLPTTLTATNGTFPFEDVANGGERLVQLLGTTAGGDLEITFTEFEGADFNAGFQDTDGTDILYRLFSYFQFSGFNPSPNLLELRISADQLIVDDVDDLRIVGTGYSAPGNNLLGEDPGLWARREVPINDFSGINFTIGSFRTLSILPIEFFDFEASWKESAPEIRWKVRDEKAGQFEVYRSENPKETWNLLGAVESDPEKQGRYNWQDVTAKKFKTYFYRIKHVEETTDLISWSTTVRLKPINSIPENGIIYPNPYTTGPLHLKLPPEIDPQTAEIKVFHKNGTSIIQESLDSQQLIPDLKRLRPGLYFIQISSSELQLNFRWIRK</sequence>
<dbReference type="EMBL" id="SMUW01000031">
    <property type="protein sequence ID" value="TDK45995.1"/>
    <property type="molecule type" value="Genomic_DNA"/>
</dbReference>
<keyword evidence="2" id="KW-1185">Reference proteome</keyword>
<reference evidence="1 2" key="1">
    <citation type="submission" date="2019-03" db="EMBL/GenBank/DDBJ databases">
        <title>Algoriphagus aquimaris sp. nov., isolated form marine sediment in Pohang, Korea.</title>
        <authorList>
            <person name="Kim J."/>
            <person name="Yoon S.-H."/>
            <person name="Lee S.-S."/>
        </authorList>
    </citation>
    <scope>NUCLEOTIDE SEQUENCE [LARGE SCALE GENOMIC DNA]</scope>
    <source>
        <strain evidence="1 2">F21</strain>
    </source>
</reference>
<proteinExistence type="predicted"/>
<name>A0A4R5V3C0_9BACT</name>
<gene>
    <name evidence="1" type="ORF">E1898_06675</name>
</gene>
<organism evidence="1 2">
    <name type="scientific">Algoriphagus formosus</name>
    <dbReference type="NCBI Taxonomy" id="2007308"/>
    <lineage>
        <taxon>Bacteria</taxon>
        <taxon>Pseudomonadati</taxon>
        <taxon>Bacteroidota</taxon>
        <taxon>Cytophagia</taxon>
        <taxon>Cytophagales</taxon>
        <taxon>Cyclobacteriaceae</taxon>
        <taxon>Algoriphagus</taxon>
    </lineage>
</organism>
<evidence type="ECO:0000313" key="1">
    <source>
        <dbReference type="EMBL" id="TDK45995.1"/>
    </source>
</evidence>
<dbReference type="NCBIfam" id="TIGR04183">
    <property type="entry name" value="Por_Secre_tail"/>
    <property type="match status" value="1"/>
</dbReference>
<dbReference type="InterPro" id="IPR026444">
    <property type="entry name" value="Secre_tail"/>
</dbReference>
<dbReference type="AlphaFoldDB" id="A0A4R5V3C0"/>
<comment type="caution">
    <text evidence="1">The sequence shown here is derived from an EMBL/GenBank/DDBJ whole genome shotgun (WGS) entry which is preliminary data.</text>
</comment>
<dbReference type="Gene3D" id="2.60.40.10">
    <property type="entry name" value="Immunoglobulins"/>
    <property type="match status" value="1"/>
</dbReference>
<accession>A0A4R5V3C0</accession>
<dbReference type="Proteomes" id="UP000295438">
    <property type="component" value="Unassembled WGS sequence"/>
</dbReference>
<protein>
    <submittedName>
        <fullName evidence="1">T9SS type A sorting domain-containing protein</fullName>
    </submittedName>
</protein>
<evidence type="ECO:0000313" key="2">
    <source>
        <dbReference type="Proteomes" id="UP000295438"/>
    </source>
</evidence>
<dbReference type="InterPro" id="IPR013783">
    <property type="entry name" value="Ig-like_fold"/>
</dbReference>